<proteinExistence type="predicted"/>
<evidence type="ECO:0000313" key="2">
    <source>
        <dbReference type="EMBL" id="KKT71712.1"/>
    </source>
</evidence>
<gene>
    <name evidence="2" type="ORF">UW63_C0010G0013</name>
</gene>
<dbReference type="AlphaFoldDB" id="A0A0G1LS60"/>
<sequence length="64" mass="7468">MVIETDKHARYHPGVSTSSWPEVLAPEPDDLDDDESQSEPVTSEVFWEFDVDFGALERRRRVQY</sequence>
<comment type="caution">
    <text evidence="2">The sequence shown here is derived from an EMBL/GenBank/DDBJ whole genome shotgun (WGS) entry which is preliminary data.</text>
</comment>
<evidence type="ECO:0000313" key="3">
    <source>
        <dbReference type="Proteomes" id="UP000034154"/>
    </source>
</evidence>
<dbReference type="EMBL" id="LCJB01000010">
    <property type="protein sequence ID" value="KKT71712.1"/>
    <property type="molecule type" value="Genomic_DNA"/>
</dbReference>
<organism evidence="2 3">
    <name type="scientific">Candidatus Uhrbacteria bacterium GW2011_GWF2_44_350</name>
    <dbReference type="NCBI Taxonomy" id="1619000"/>
    <lineage>
        <taxon>Bacteria</taxon>
        <taxon>Candidatus Uhriibacteriota</taxon>
    </lineage>
</organism>
<dbReference type="Proteomes" id="UP000034154">
    <property type="component" value="Unassembled WGS sequence"/>
</dbReference>
<accession>A0A0G1LS60</accession>
<protein>
    <submittedName>
        <fullName evidence="2">Uncharacterized protein</fullName>
    </submittedName>
</protein>
<evidence type="ECO:0000256" key="1">
    <source>
        <dbReference type="SAM" id="MobiDB-lite"/>
    </source>
</evidence>
<feature type="region of interest" description="Disordered" evidence="1">
    <location>
        <begin position="1"/>
        <end position="41"/>
    </location>
</feature>
<feature type="compositionally biased region" description="Acidic residues" evidence="1">
    <location>
        <begin position="27"/>
        <end position="37"/>
    </location>
</feature>
<reference evidence="2 3" key="1">
    <citation type="journal article" date="2015" name="Nature">
        <title>rRNA introns, odd ribosomes, and small enigmatic genomes across a large radiation of phyla.</title>
        <authorList>
            <person name="Brown C.T."/>
            <person name="Hug L.A."/>
            <person name="Thomas B.C."/>
            <person name="Sharon I."/>
            <person name="Castelle C.J."/>
            <person name="Singh A."/>
            <person name="Wilkins M.J."/>
            <person name="Williams K.H."/>
            <person name="Banfield J.F."/>
        </authorList>
    </citation>
    <scope>NUCLEOTIDE SEQUENCE [LARGE SCALE GENOMIC DNA]</scope>
</reference>
<name>A0A0G1LS60_9BACT</name>